<evidence type="ECO:0000256" key="11">
    <source>
        <dbReference type="HAMAP-Rule" id="MF_00106"/>
    </source>
</evidence>
<dbReference type="PANTHER" id="PTHR30387">
    <property type="entry name" value="MANNONATE DEHYDRATASE"/>
    <property type="match status" value="1"/>
</dbReference>
<evidence type="ECO:0000313" key="12">
    <source>
        <dbReference type="EMBL" id="GAL35874.1"/>
    </source>
</evidence>
<evidence type="ECO:0000256" key="6">
    <source>
        <dbReference type="ARBA" id="ARBA00016339"/>
    </source>
</evidence>
<dbReference type="SUPFAM" id="SSF51658">
    <property type="entry name" value="Xylose isomerase-like"/>
    <property type="match status" value="1"/>
</dbReference>
<comment type="cofactor">
    <cofactor evidence="11">
        <name>Fe(2+)</name>
        <dbReference type="ChEBI" id="CHEBI:29033"/>
    </cofactor>
    <cofactor evidence="11">
        <name>Mn(2+)</name>
        <dbReference type="ChEBI" id="CHEBI:29035"/>
    </cofactor>
</comment>
<dbReference type="GO" id="GO:0008198">
    <property type="term" value="F:ferrous iron binding"/>
    <property type="evidence" value="ECO:0007669"/>
    <property type="project" value="TreeGrafter"/>
</dbReference>
<evidence type="ECO:0000256" key="5">
    <source>
        <dbReference type="ARBA" id="ARBA00012927"/>
    </source>
</evidence>
<evidence type="ECO:0000256" key="7">
    <source>
        <dbReference type="ARBA" id="ARBA00023004"/>
    </source>
</evidence>
<comment type="pathway">
    <text evidence="3 11">Carbohydrate metabolism; pentose and glucuronate interconversion.</text>
</comment>
<proteinExistence type="inferred from homology"/>
<sequence>MKMSFRWYGEGNDEVSLPFIKQIPGVEGIVWSLHDMPAGEVWSEERILAEKELIEKQGFHIDVVESVNVHEDIKLGLLSRDKYIDNYIETLKRLAKVGVKVVCYNFMPVFDWTRTELYKEMEDGSNALFFEKSKISDIEPIDLIEKLSKNVSVTMPGWEPERLSQLKETFKKYEGFTAEDLWENLQYFLERVIPVCEEHDIKMGIHPDDPAFPIFGLPRIIINKENIVRFLNLVDSPYNGLSLCTGSLGSSDNDIPDIIDEVHDRIHFIHIRNVKRFDNGDFIESSHRACDGSVDIIKVIQTLHKHDYQGYVRPDHGRHIWGEEKWARPGYGLYDRALGIMYILGAWDNLQAQKNGEQVAI</sequence>
<reference evidence="12 13" key="2">
    <citation type="submission" date="2014-09" db="EMBL/GenBank/DDBJ databases">
        <authorList>
            <consortium name="NBRP consortium"/>
            <person name="Sawabe T."/>
            <person name="Meirelles P."/>
            <person name="Nakanishi M."/>
            <person name="Sayaka M."/>
            <person name="Hattori M."/>
            <person name="Ohkuma M."/>
        </authorList>
    </citation>
    <scope>NUCLEOTIDE SEQUENCE [LARGE SCALE GENOMIC DNA]</scope>
    <source>
        <strain evidence="12 13">JCM 19240</strain>
    </source>
</reference>
<dbReference type="Proteomes" id="UP000029224">
    <property type="component" value="Unassembled WGS sequence"/>
</dbReference>
<dbReference type="OrthoDB" id="9780250at2"/>
<dbReference type="NCBIfam" id="NF003027">
    <property type="entry name" value="PRK03906.1"/>
    <property type="match status" value="2"/>
</dbReference>
<dbReference type="HAMAP" id="MF_00106">
    <property type="entry name" value="UxuA"/>
    <property type="match status" value="1"/>
</dbReference>
<keyword evidence="7 11" id="KW-0408">Iron</keyword>
<evidence type="ECO:0000256" key="1">
    <source>
        <dbReference type="ARBA" id="ARBA00001794"/>
    </source>
</evidence>
<organism evidence="12 13">
    <name type="scientific">Vibrio maritimus</name>
    <dbReference type="NCBI Taxonomy" id="990268"/>
    <lineage>
        <taxon>Bacteria</taxon>
        <taxon>Pseudomonadati</taxon>
        <taxon>Pseudomonadota</taxon>
        <taxon>Gammaproteobacteria</taxon>
        <taxon>Vibrionales</taxon>
        <taxon>Vibrionaceae</taxon>
        <taxon>Vibrio</taxon>
    </lineage>
</organism>
<dbReference type="EC" id="4.2.1.8" evidence="5 11"/>
<comment type="similarity">
    <text evidence="4 11">Belongs to the mannonate dehydratase family.</text>
</comment>
<evidence type="ECO:0000256" key="2">
    <source>
        <dbReference type="ARBA" id="ARBA00002713"/>
    </source>
</evidence>
<gene>
    <name evidence="11" type="primary">uxuA</name>
    <name evidence="12" type="ORF">JCM19240_4809</name>
</gene>
<keyword evidence="13" id="KW-1185">Reference proteome</keyword>
<dbReference type="GO" id="GO:0030145">
    <property type="term" value="F:manganese ion binding"/>
    <property type="evidence" value="ECO:0007669"/>
    <property type="project" value="TreeGrafter"/>
</dbReference>
<dbReference type="GO" id="GO:0042840">
    <property type="term" value="P:D-glucuronate catabolic process"/>
    <property type="evidence" value="ECO:0007669"/>
    <property type="project" value="TreeGrafter"/>
</dbReference>
<dbReference type="InterPro" id="IPR036237">
    <property type="entry name" value="Xyl_isomerase-like_sf"/>
</dbReference>
<keyword evidence="8 11" id="KW-0464">Manganese</keyword>
<dbReference type="InterPro" id="IPR004628">
    <property type="entry name" value="Man_deHydtase"/>
</dbReference>
<evidence type="ECO:0000256" key="9">
    <source>
        <dbReference type="ARBA" id="ARBA00023239"/>
    </source>
</evidence>
<reference evidence="12 13" key="1">
    <citation type="submission" date="2014-09" db="EMBL/GenBank/DDBJ databases">
        <title>Vibrio maritimus JCM 19240. (C210) whole genome shotgun sequence.</title>
        <authorList>
            <person name="Sawabe T."/>
            <person name="Meirelles P."/>
            <person name="Nakanishi M."/>
            <person name="Sayaka M."/>
            <person name="Hattori M."/>
            <person name="Ohkuma M."/>
        </authorList>
    </citation>
    <scope>NUCLEOTIDE SEQUENCE [LARGE SCALE GENOMIC DNA]</scope>
    <source>
        <strain evidence="12 13">JCM 19240</strain>
    </source>
</reference>
<accession>A0A090TAW1</accession>
<dbReference type="NCBIfam" id="TIGR00695">
    <property type="entry name" value="uxuA"/>
    <property type="match status" value="2"/>
</dbReference>
<dbReference type="GO" id="GO:0008927">
    <property type="term" value="F:mannonate dehydratase activity"/>
    <property type="evidence" value="ECO:0007669"/>
    <property type="project" value="UniProtKB-UniRule"/>
</dbReference>
<comment type="function">
    <text evidence="2 11">Catalyzes the dehydration of D-mannonate.</text>
</comment>
<evidence type="ECO:0000313" key="13">
    <source>
        <dbReference type="Proteomes" id="UP000029224"/>
    </source>
</evidence>
<evidence type="ECO:0000256" key="3">
    <source>
        <dbReference type="ARBA" id="ARBA00004892"/>
    </source>
</evidence>
<comment type="catalytic activity">
    <reaction evidence="1 11">
        <text>D-mannonate = 2-dehydro-3-deoxy-D-gluconate + H2O</text>
        <dbReference type="Rhea" id="RHEA:20097"/>
        <dbReference type="ChEBI" id="CHEBI:15377"/>
        <dbReference type="ChEBI" id="CHEBI:17767"/>
        <dbReference type="ChEBI" id="CHEBI:57990"/>
        <dbReference type="EC" id="4.2.1.8"/>
    </reaction>
</comment>
<keyword evidence="9 11" id="KW-0456">Lyase</keyword>
<dbReference type="EMBL" id="BBMT01000008">
    <property type="protein sequence ID" value="GAL35874.1"/>
    <property type="molecule type" value="Genomic_DNA"/>
</dbReference>
<evidence type="ECO:0000256" key="4">
    <source>
        <dbReference type="ARBA" id="ARBA00007389"/>
    </source>
</evidence>
<dbReference type="UniPathway" id="UPA00246"/>
<name>A0A090TAW1_9VIBR</name>
<dbReference type="Pfam" id="PF03786">
    <property type="entry name" value="UxuA"/>
    <property type="match status" value="1"/>
</dbReference>
<evidence type="ECO:0000256" key="8">
    <source>
        <dbReference type="ARBA" id="ARBA00023211"/>
    </source>
</evidence>
<protein>
    <recommendedName>
        <fullName evidence="6 11">Mannonate dehydratase</fullName>
        <ecNumber evidence="5 11">4.2.1.8</ecNumber>
    </recommendedName>
    <alternativeName>
        <fullName evidence="10 11">D-mannonate hydro-lyase</fullName>
    </alternativeName>
</protein>
<dbReference type="AlphaFoldDB" id="A0A090TAW1"/>
<evidence type="ECO:0000256" key="10">
    <source>
        <dbReference type="ARBA" id="ARBA00033474"/>
    </source>
</evidence>
<comment type="caution">
    <text evidence="12">The sequence shown here is derived from an EMBL/GenBank/DDBJ whole genome shotgun (WGS) entry which is preliminary data.</text>
</comment>
<dbReference type="PANTHER" id="PTHR30387:SF2">
    <property type="entry name" value="MANNONATE DEHYDRATASE"/>
    <property type="match status" value="1"/>
</dbReference>
<dbReference type="PIRSF" id="PIRSF016049">
    <property type="entry name" value="Man_dehyd"/>
    <property type="match status" value="1"/>
</dbReference>
<dbReference type="Gene3D" id="3.20.20.150">
    <property type="entry name" value="Divalent-metal-dependent TIM barrel enzymes"/>
    <property type="match status" value="1"/>
</dbReference>